<name>A0A8J8TDZ2_9EURY</name>
<dbReference type="EMBL" id="RKLU01000001">
    <property type="protein sequence ID" value="TQQ83649.1"/>
    <property type="molecule type" value="Genomic_DNA"/>
</dbReference>
<dbReference type="InterPro" id="IPR036388">
    <property type="entry name" value="WH-like_DNA-bd_sf"/>
</dbReference>
<feature type="compositionally biased region" description="Basic and acidic residues" evidence="1">
    <location>
        <begin position="1"/>
        <end position="18"/>
    </location>
</feature>
<proteinExistence type="predicted"/>
<evidence type="ECO:0000256" key="1">
    <source>
        <dbReference type="SAM" id="MobiDB-lite"/>
    </source>
</evidence>
<evidence type="ECO:0000259" key="2">
    <source>
        <dbReference type="Pfam" id="PF12802"/>
    </source>
</evidence>
<feature type="domain" description="HTH marR-type" evidence="2">
    <location>
        <begin position="26"/>
        <end position="71"/>
    </location>
</feature>
<feature type="compositionally biased region" description="Acidic residues" evidence="1">
    <location>
        <begin position="101"/>
        <end position="111"/>
    </location>
</feature>
<dbReference type="AlphaFoldDB" id="A0A8J8TDZ2"/>
<dbReference type="InterPro" id="IPR000835">
    <property type="entry name" value="HTH_MarR-typ"/>
</dbReference>
<dbReference type="Proteomes" id="UP000705823">
    <property type="component" value="Unassembled WGS sequence"/>
</dbReference>
<evidence type="ECO:0000313" key="3">
    <source>
        <dbReference type="EMBL" id="TQQ83649.1"/>
    </source>
</evidence>
<feature type="region of interest" description="Disordered" evidence="1">
    <location>
        <begin position="94"/>
        <end position="117"/>
    </location>
</feature>
<dbReference type="Pfam" id="PF12802">
    <property type="entry name" value="MarR_2"/>
    <property type="match status" value="1"/>
</dbReference>
<dbReference type="SUPFAM" id="SSF46785">
    <property type="entry name" value="Winged helix' DNA-binding domain"/>
    <property type="match status" value="1"/>
</dbReference>
<dbReference type="InterPro" id="IPR036390">
    <property type="entry name" value="WH_DNA-bd_sf"/>
</dbReference>
<comment type="caution">
    <text evidence="3">The sequence shown here is derived from an EMBL/GenBank/DDBJ whole genome shotgun (WGS) entry which is preliminary data.</text>
</comment>
<feature type="region of interest" description="Disordered" evidence="1">
    <location>
        <begin position="1"/>
        <end position="22"/>
    </location>
</feature>
<keyword evidence="4" id="KW-1185">Reference proteome</keyword>
<dbReference type="Gene3D" id="1.10.10.10">
    <property type="entry name" value="Winged helix-like DNA-binding domain superfamily/Winged helix DNA-binding domain"/>
    <property type="match status" value="1"/>
</dbReference>
<gene>
    <name evidence="3" type="ORF">EGH24_02335</name>
</gene>
<evidence type="ECO:0000313" key="4">
    <source>
        <dbReference type="Proteomes" id="UP000705823"/>
    </source>
</evidence>
<reference evidence="3" key="1">
    <citation type="submission" date="2019-02" db="EMBL/GenBank/DDBJ databases">
        <title>Halonotius sp. a new haloarchaeum isolated from saline soil.</title>
        <authorList>
            <person name="Duran-Viseras A."/>
            <person name="Sanchez-Porro C."/>
            <person name="Ventosa A."/>
        </authorList>
    </citation>
    <scope>NUCLEOTIDE SEQUENCE</scope>
    <source>
        <strain evidence="3">F15B</strain>
    </source>
</reference>
<accession>A0A8J8TDZ2</accession>
<dbReference type="OrthoDB" id="195563at2157"/>
<sequence length="117" mass="13283">MPIDIDRFEEGSPPRRDTGGTNAETLLAFLADSPEQAFTPKEIHEATDVPRGSVGVVLSRLEDRDLVRHRGDYWAITDDDERLRSASQLHQFHESATEQYGAEDLETLQTDEMERVQ</sequence>
<organism evidence="3 4">
    <name type="scientific">Halonotius terrestris</name>
    <dbReference type="NCBI Taxonomy" id="2487750"/>
    <lineage>
        <taxon>Archaea</taxon>
        <taxon>Methanobacteriati</taxon>
        <taxon>Methanobacteriota</taxon>
        <taxon>Stenosarchaea group</taxon>
        <taxon>Halobacteria</taxon>
        <taxon>Halobacteriales</taxon>
        <taxon>Haloferacaceae</taxon>
        <taxon>Halonotius</taxon>
    </lineage>
</organism>
<dbReference type="RefSeq" id="WP_142978566.1">
    <property type="nucleotide sequence ID" value="NZ_RKLU01000001.1"/>
</dbReference>
<dbReference type="GO" id="GO:0003700">
    <property type="term" value="F:DNA-binding transcription factor activity"/>
    <property type="evidence" value="ECO:0007669"/>
    <property type="project" value="InterPro"/>
</dbReference>
<protein>
    <submittedName>
        <fullName evidence="3">MarR family transcriptional regulator</fullName>
    </submittedName>
</protein>